<feature type="non-terminal residue" evidence="1">
    <location>
        <position position="27"/>
    </location>
</feature>
<organism evidence="1">
    <name type="scientific">marine metagenome</name>
    <dbReference type="NCBI Taxonomy" id="408172"/>
    <lineage>
        <taxon>unclassified sequences</taxon>
        <taxon>metagenomes</taxon>
        <taxon>ecological metagenomes</taxon>
    </lineage>
</organism>
<protein>
    <submittedName>
        <fullName evidence="1">Uncharacterized protein</fullName>
    </submittedName>
</protein>
<reference evidence="1" key="1">
    <citation type="submission" date="2018-05" db="EMBL/GenBank/DDBJ databases">
        <authorList>
            <person name="Lanie J.A."/>
            <person name="Ng W.-L."/>
            <person name="Kazmierczak K.M."/>
            <person name="Andrzejewski T.M."/>
            <person name="Davidsen T.M."/>
            <person name="Wayne K.J."/>
            <person name="Tettelin H."/>
            <person name="Glass J.I."/>
            <person name="Rusch D."/>
            <person name="Podicherti R."/>
            <person name="Tsui H.-C.T."/>
            <person name="Winkler M.E."/>
        </authorList>
    </citation>
    <scope>NUCLEOTIDE SEQUENCE</scope>
</reference>
<accession>A0A382UIZ1</accession>
<dbReference type="EMBL" id="UINC01144620">
    <property type="protein sequence ID" value="SVD34244.1"/>
    <property type="molecule type" value="Genomic_DNA"/>
</dbReference>
<proteinExistence type="predicted"/>
<gene>
    <name evidence="1" type="ORF">METZ01_LOCUS387098</name>
</gene>
<name>A0A382UIZ1_9ZZZZ</name>
<sequence>MLTKRGEATRRRLLEAAREELIACGGE</sequence>
<dbReference type="AlphaFoldDB" id="A0A382UIZ1"/>
<evidence type="ECO:0000313" key="1">
    <source>
        <dbReference type="EMBL" id="SVD34244.1"/>
    </source>
</evidence>